<accession>A0A410W902</accession>
<dbReference type="AlphaFoldDB" id="A0A410W902"/>
<evidence type="ECO:0000313" key="1">
    <source>
        <dbReference type="EMBL" id="QAU52432.1"/>
    </source>
</evidence>
<dbReference type="Proteomes" id="UP000288929">
    <property type="component" value="Chromosome"/>
</dbReference>
<organism evidence="1 2">
    <name type="scientific">Corynebacterium pelargi</name>
    <dbReference type="NCBI Taxonomy" id="1471400"/>
    <lineage>
        <taxon>Bacteria</taxon>
        <taxon>Bacillati</taxon>
        <taxon>Actinomycetota</taxon>
        <taxon>Actinomycetes</taxon>
        <taxon>Mycobacteriales</taxon>
        <taxon>Corynebacteriaceae</taxon>
        <taxon>Corynebacterium</taxon>
    </lineage>
</organism>
<gene>
    <name evidence="1" type="ORF">CPELA_05810</name>
</gene>
<evidence type="ECO:0000313" key="2">
    <source>
        <dbReference type="Proteomes" id="UP000288929"/>
    </source>
</evidence>
<proteinExistence type="predicted"/>
<sequence length="78" mass="8396">MEGGGCERGSELFLAPAGYFLPLTHFVEDGADSLVLEPENPVCCNGAPRALFNAFLTTPPSKCRHEDAKQGVLWACEL</sequence>
<keyword evidence="2" id="KW-1185">Reference proteome</keyword>
<name>A0A410W902_9CORY</name>
<dbReference type="KEGG" id="cpeg:CPELA_05810"/>
<dbReference type="EMBL" id="CP035299">
    <property type="protein sequence ID" value="QAU52432.1"/>
    <property type="molecule type" value="Genomic_DNA"/>
</dbReference>
<protein>
    <submittedName>
        <fullName evidence="1">Uncharacterized protein</fullName>
    </submittedName>
</protein>
<reference evidence="1 2" key="1">
    <citation type="submission" date="2019-01" db="EMBL/GenBank/DDBJ databases">
        <authorList>
            <person name="Ruckert C."/>
            <person name="Busche T."/>
            <person name="Kalinowski J."/>
        </authorList>
    </citation>
    <scope>NUCLEOTIDE SEQUENCE [LARGE SCALE GENOMIC DNA]</scope>
    <source>
        <strain evidence="1 2">136/3</strain>
    </source>
</reference>